<keyword evidence="3" id="KW-0539">Nucleus</keyword>
<evidence type="ECO:0000256" key="1">
    <source>
        <dbReference type="ARBA" id="ARBA00004123"/>
    </source>
</evidence>
<dbReference type="GO" id="GO:0000445">
    <property type="term" value="C:THO complex part of transcription export complex"/>
    <property type="evidence" value="ECO:0007669"/>
    <property type="project" value="TreeGrafter"/>
</dbReference>
<evidence type="ECO:0000256" key="4">
    <source>
        <dbReference type="SAM" id="Coils"/>
    </source>
</evidence>
<sequence length="484" mass="56270">MLFKSLQSIQFKSTNQINSKVNGIQMTNGLQSNNQVALLNTHCCVDLCPLLTLDFLTSKEISLKMNDVVQLQKQLYSIVSSVKISIDNELKVKRCHLGLENVNMQPNQQGLLLEMMKLEETYNLLSSTMVNKELNEKIKNSNSKNEQISSLEYQKVYLQSEIEKLKNKSTFNIDDPSLGLIPFQEFKNQYSLSEQTIYQSLPVEKQIIQRLEWEYYKREMKLKELKSIKDQIIETKLKNEKTNRTLKNFEDKIRNNIDMQQIIKPLQSNINIQSTEDSSELANHQIHPLLYESPLPLYTLFCEIKNFKSFFYRDLLVDIISTPHHQQDSSTSSSLPNSTVGVTNLKPSTISIIFSLINSQQSKLVIQFFYYPTLKIITVLPTIDQDSDRAHQFLTERFDRNDNGFMTPNTSNHYLFDSKPFNLKDYQLLGRPYKWAQFICGLSFLPEIPLDQLNNPQYQIHNFKPKTSFQIFSDILTSFTGHHI</sequence>
<dbReference type="FunCoup" id="A0A152A540">
    <property type="interactions" value="3"/>
</dbReference>
<dbReference type="InterPro" id="IPR019163">
    <property type="entry name" value="THO_Thoc5"/>
</dbReference>
<dbReference type="EMBL" id="LODT01000009">
    <property type="protein sequence ID" value="KYR01350.1"/>
    <property type="molecule type" value="Genomic_DNA"/>
</dbReference>
<comment type="subcellular location">
    <subcellularLocation>
        <location evidence="1">Nucleus</location>
    </subcellularLocation>
</comment>
<dbReference type="PANTHER" id="PTHR13375">
    <property type="entry name" value="FMS INTERACTING PROTEIN"/>
    <property type="match status" value="1"/>
</dbReference>
<name>A0A152A540_TIELA</name>
<comment type="caution">
    <text evidence="5">The sequence shown here is derived from an EMBL/GenBank/DDBJ whole genome shotgun (WGS) entry which is preliminary data.</text>
</comment>
<comment type="similarity">
    <text evidence="2">Belongs to the THOC5 family.</text>
</comment>
<proteinExistence type="inferred from homology"/>
<dbReference type="OMA" id="RLEWEIY"/>
<feature type="coiled-coil region" evidence="4">
    <location>
        <begin position="131"/>
        <end position="168"/>
    </location>
</feature>
<dbReference type="Proteomes" id="UP000076078">
    <property type="component" value="Unassembled WGS sequence"/>
</dbReference>
<evidence type="ECO:0000256" key="2">
    <source>
        <dbReference type="ARBA" id="ARBA00008044"/>
    </source>
</evidence>
<reference evidence="5 6" key="1">
    <citation type="submission" date="2015-12" db="EMBL/GenBank/DDBJ databases">
        <title>Dictyostelia acquired genes for synthesis and detection of signals that induce cell-type specialization by lateral gene transfer from prokaryotes.</title>
        <authorList>
            <person name="Gloeckner G."/>
            <person name="Schaap P."/>
        </authorList>
    </citation>
    <scope>NUCLEOTIDE SEQUENCE [LARGE SCALE GENOMIC DNA]</scope>
    <source>
        <strain evidence="5 6">TK</strain>
    </source>
</reference>
<dbReference type="Pfam" id="PF09766">
    <property type="entry name" value="FmiP_Thoc5"/>
    <property type="match status" value="2"/>
</dbReference>
<evidence type="ECO:0000256" key="3">
    <source>
        <dbReference type="ARBA" id="ARBA00023242"/>
    </source>
</evidence>
<gene>
    <name evidence="5" type="ORF">DLAC_01938</name>
</gene>
<dbReference type="PANTHER" id="PTHR13375:SF3">
    <property type="entry name" value="THO COMPLEX SUBUNIT 5 HOMOLOG"/>
    <property type="match status" value="1"/>
</dbReference>
<organism evidence="5 6">
    <name type="scientific">Tieghemostelium lacteum</name>
    <name type="common">Slime mold</name>
    <name type="synonym">Dictyostelium lacteum</name>
    <dbReference type="NCBI Taxonomy" id="361077"/>
    <lineage>
        <taxon>Eukaryota</taxon>
        <taxon>Amoebozoa</taxon>
        <taxon>Evosea</taxon>
        <taxon>Eumycetozoa</taxon>
        <taxon>Dictyostelia</taxon>
        <taxon>Dictyosteliales</taxon>
        <taxon>Raperosteliaceae</taxon>
        <taxon>Tieghemostelium</taxon>
    </lineage>
</organism>
<accession>A0A152A540</accession>
<protein>
    <submittedName>
        <fullName evidence="5">Uncharacterized protein</fullName>
    </submittedName>
</protein>
<keyword evidence="4" id="KW-0175">Coiled coil</keyword>
<keyword evidence="6" id="KW-1185">Reference proteome</keyword>
<evidence type="ECO:0000313" key="6">
    <source>
        <dbReference type="Proteomes" id="UP000076078"/>
    </source>
</evidence>
<dbReference type="OrthoDB" id="20582at2759"/>
<evidence type="ECO:0000313" key="5">
    <source>
        <dbReference type="EMBL" id="KYR01350.1"/>
    </source>
</evidence>
<dbReference type="AlphaFoldDB" id="A0A152A540"/>
<dbReference type="STRING" id="361077.A0A152A540"/>
<dbReference type="InParanoid" id="A0A152A540"/>
<dbReference type="GO" id="GO:0003729">
    <property type="term" value="F:mRNA binding"/>
    <property type="evidence" value="ECO:0007669"/>
    <property type="project" value="TreeGrafter"/>
</dbReference>
<dbReference type="GO" id="GO:0006406">
    <property type="term" value="P:mRNA export from nucleus"/>
    <property type="evidence" value="ECO:0007669"/>
    <property type="project" value="TreeGrafter"/>
</dbReference>